<dbReference type="eggNOG" id="COG1605">
    <property type="taxonomic scope" value="Bacteria"/>
</dbReference>
<evidence type="ECO:0000256" key="1">
    <source>
        <dbReference type="ARBA" id="ARBA00012404"/>
    </source>
</evidence>
<keyword evidence="5" id="KW-1185">Reference proteome</keyword>
<dbReference type="eggNOG" id="COG2876">
    <property type="taxonomic scope" value="Bacteria"/>
</dbReference>
<dbReference type="PROSITE" id="PS51168">
    <property type="entry name" value="CHORISMATE_MUT_2"/>
    <property type="match status" value="1"/>
</dbReference>
<dbReference type="InterPro" id="IPR036979">
    <property type="entry name" value="CM_dom_sf"/>
</dbReference>
<dbReference type="PANTHER" id="PTHR43018">
    <property type="entry name" value="PHOSPHO-2-DEHYDRO-3-DEOXYHEPTONATE ALDOLASE"/>
    <property type="match status" value="1"/>
</dbReference>
<evidence type="ECO:0000256" key="2">
    <source>
        <dbReference type="ARBA" id="ARBA00022679"/>
    </source>
</evidence>
<dbReference type="PANTHER" id="PTHR43018:SF1">
    <property type="entry name" value="PROTEIN AROA(G)"/>
    <property type="match status" value="1"/>
</dbReference>
<dbReference type="AlphaFoldDB" id="F8NCQ0"/>
<dbReference type="GO" id="GO:0016740">
    <property type="term" value="F:transferase activity"/>
    <property type="evidence" value="ECO:0007669"/>
    <property type="project" value="UniProtKB-KW"/>
</dbReference>
<dbReference type="GO" id="GO:0004106">
    <property type="term" value="F:chorismate mutase activity"/>
    <property type="evidence" value="ECO:0007669"/>
    <property type="project" value="UniProtKB-EC"/>
</dbReference>
<dbReference type="RefSeq" id="WP_007576069.1">
    <property type="nucleotide sequence ID" value="NZ_BPTS01000002.1"/>
</dbReference>
<dbReference type="EMBL" id="GL945017">
    <property type="protein sequence ID" value="EGN58085.1"/>
    <property type="molecule type" value="Genomic_DNA"/>
</dbReference>
<dbReference type="Gene3D" id="3.20.20.70">
    <property type="entry name" value="Aldolase class I"/>
    <property type="match status" value="1"/>
</dbReference>
<dbReference type="Pfam" id="PF00793">
    <property type="entry name" value="DAHP_synth_1"/>
    <property type="match status" value="1"/>
</dbReference>
<dbReference type="InterPro" id="IPR036263">
    <property type="entry name" value="Chorismate_II_sf"/>
</dbReference>
<keyword evidence="4" id="KW-0413">Isomerase</keyword>
<dbReference type="SMART" id="SM00830">
    <property type="entry name" value="CM_2"/>
    <property type="match status" value="1"/>
</dbReference>
<dbReference type="SUPFAM" id="SSF51569">
    <property type="entry name" value="Aldolase"/>
    <property type="match status" value="1"/>
</dbReference>
<organism evidence="4 5">
    <name type="scientific">Hallella multisaccharivorax DSM 17128</name>
    <dbReference type="NCBI Taxonomy" id="688246"/>
    <lineage>
        <taxon>Bacteria</taxon>
        <taxon>Pseudomonadati</taxon>
        <taxon>Bacteroidota</taxon>
        <taxon>Bacteroidia</taxon>
        <taxon>Bacteroidales</taxon>
        <taxon>Prevotellaceae</taxon>
        <taxon>Hallella</taxon>
    </lineage>
</organism>
<proteinExistence type="predicted"/>
<dbReference type="Proteomes" id="UP000002772">
    <property type="component" value="Unassembled WGS sequence"/>
</dbReference>
<dbReference type="InterPro" id="IPR006218">
    <property type="entry name" value="DAHP1/KDSA"/>
</dbReference>
<evidence type="ECO:0000313" key="4">
    <source>
        <dbReference type="EMBL" id="EGN58085.1"/>
    </source>
</evidence>
<reference evidence="5" key="1">
    <citation type="journal article" date="2011" name="Stand. Genomic Sci.">
        <title>Non-contiguous finished genome sequence of the opportunistic oral pathogen Prevotella multisaccharivorax type strain (PPPA20).</title>
        <authorList>
            <person name="Pati A."/>
            <person name="Gronow S."/>
            <person name="Lu M."/>
            <person name="Lapidus A."/>
            <person name="Nolan M."/>
            <person name="Lucas S."/>
            <person name="Hammon N."/>
            <person name="Deshpande S."/>
            <person name="Cheng J.F."/>
            <person name="Tapia R."/>
            <person name="Han C."/>
            <person name="Goodwin L."/>
            <person name="Pitluck S."/>
            <person name="Liolios K."/>
            <person name="Pagani I."/>
            <person name="Mavromatis K."/>
            <person name="Mikhailova N."/>
            <person name="Huntemann M."/>
            <person name="Chen A."/>
            <person name="Palaniappan K."/>
            <person name="Land M."/>
            <person name="Hauser L."/>
            <person name="Detter J.C."/>
            <person name="Brambilla E.M."/>
            <person name="Rohde M."/>
            <person name="Goker M."/>
            <person name="Woyke T."/>
            <person name="Bristow J."/>
            <person name="Eisen J.A."/>
            <person name="Markowitz V."/>
            <person name="Hugenholtz P."/>
            <person name="Kyrpides N.C."/>
            <person name="Klenk H.P."/>
            <person name="Ivanova N."/>
        </authorList>
    </citation>
    <scope>NUCLEOTIDE SEQUENCE [LARGE SCALE GENOMIC DNA]</scope>
    <source>
        <strain evidence="5">DSM 17128</strain>
    </source>
</reference>
<accession>F8NCQ0</accession>
<dbReference type="GO" id="GO:0046417">
    <property type="term" value="P:chorismate metabolic process"/>
    <property type="evidence" value="ECO:0007669"/>
    <property type="project" value="InterPro"/>
</dbReference>
<dbReference type="EC" id="5.4.99.5" evidence="1"/>
<dbReference type="Gene3D" id="1.20.59.10">
    <property type="entry name" value="Chorismate mutase"/>
    <property type="match status" value="1"/>
</dbReference>
<dbReference type="InterPro" id="IPR052899">
    <property type="entry name" value="Class-I_DAHP_synthase"/>
</dbReference>
<dbReference type="OrthoDB" id="9780456at2"/>
<feature type="domain" description="Chorismate mutase" evidence="3">
    <location>
        <begin position="263"/>
        <end position="354"/>
    </location>
</feature>
<name>F8NCQ0_9BACT</name>
<protein>
    <recommendedName>
        <fullName evidence="1">chorismate mutase</fullName>
        <ecNumber evidence="1">5.4.99.5</ecNumber>
    </recommendedName>
</protein>
<dbReference type="SUPFAM" id="SSF48600">
    <property type="entry name" value="Chorismate mutase II"/>
    <property type="match status" value="1"/>
</dbReference>
<dbReference type="HOGENOM" id="CLU_062599_1_1_10"/>
<dbReference type="Pfam" id="PF01817">
    <property type="entry name" value="CM_2"/>
    <property type="match status" value="1"/>
</dbReference>
<dbReference type="STRING" id="688246.Premu_2735"/>
<dbReference type="InterPro" id="IPR002701">
    <property type="entry name" value="CM_II_prokaryot"/>
</dbReference>
<keyword evidence="2" id="KW-0808">Transferase</keyword>
<sequence length="356" mass="39864">MELELESLNLPSDNGGDRPLIIAGPCSAETEEQVMTTARNLATKGCHMFRAGVWKPRTKPGGFEGNGEKALPWLQEVKKETGMLIATEVATPEHVKLACKYGVDILWVGARTTANPFAIQELADSLKGFEGPVLVKNPVNPDLELWIGAMQRINQAGIKRLGAIHRGFSSYDKKIYRNLPMWQIPIELHRRVPNLPILCDPSHIGGRRDLIAPLCQQAMDLGFDGLIVESHCDPDSAWSDAKQQVTPDILDYILSLLVVRSEHTTTEGIRQLRSQIDEIDNQLMDLLAKRFRVCREIGTFKKEHNMTVLQANRYGEILEKRGAQASLCGMAPEFAAHMFELIHEESVRQQLQIVNE</sequence>
<evidence type="ECO:0000313" key="5">
    <source>
        <dbReference type="Proteomes" id="UP000002772"/>
    </source>
</evidence>
<gene>
    <name evidence="4" type="ORF">Premu_2735</name>
</gene>
<evidence type="ECO:0000259" key="3">
    <source>
        <dbReference type="PROSITE" id="PS51168"/>
    </source>
</evidence>
<dbReference type="InterPro" id="IPR013785">
    <property type="entry name" value="Aldolase_TIM"/>
</dbReference>